<sequence length="84" mass="9285">MKRVAVISAILEEPETSQFKFNDIIAAYKHLIRGRMGLPLIDQDVSVICITVIGEVNEINSLTGKLGKLANVQVKTSISKKEFL</sequence>
<evidence type="ECO:0000313" key="1">
    <source>
        <dbReference type="EMBL" id="QUI21049.1"/>
    </source>
</evidence>
<dbReference type="Pfam" id="PF21699">
    <property type="entry name" value="TM1266-like"/>
    <property type="match status" value="1"/>
</dbReference>
<protein>
    <submittedName>
        <fullName evidence="1">Iron-only hydrogenase system regulator</fullName>
    </submittedName>
</protein>
<dbReference type="NCBIfam" id="TIGR03959">
    <property type="entry name" value="hyd_TM1266"/>
    <property type="match status" value="1"/>
</dbReference>
<dbReference type="InterPro" id="IPR045865">
    <property type="entry name" value="ACT-like_dom_sf"/>
</dbReference>
<accession>A0A8J8MGB2</accession>
<dbReference type="Proteomes" id="UP000683246">
    <property type="component" value="Chromosome"/>
</dbReference>
<dbReference type="EMBL" id="CP058649">
    <property type="protein sequence ID" value="QUI21049.1"/>
    <property type="molecule type" value="Genomic_DNA"/>
</dbReference>
<dbReference type="InterPro" id="IPR023860">
    <property type="entry name" value="FeFe-hyd_TM1266"/>
</dbReference>
<dbReference type="SUPFAM" id="SSF55021">
    <property type="entry name" value="ACT-like"/>
    <property type="match status" value="1"/>
</dbReference>
<name>A0A8J8MGB2_9FIRM</name>
<dbReference type="AlphaFoldDB" id="A0A8J8MGB2"/>
<keyword evidence="2" id="KW-1185">Reference proteome</keyword>
<proteinExistence type="predicted"/>
<dbReference type="RefSeq" id="WP_212696508.1">
    <property type="nucleotide sequence ID" value="NZ_CP058649.1"/>
</dbReference>
<organism evidence="1 2">
    <name type="scientific">Vallitalea pronyensis</name>
    <dbReference type="NCBI Taxonomy" id="1348613"/>
    <lineage>
        <taxon>Bacteria</taxon>
        <taxon>Bacillati</taxon>
        <taxon>Bacillota</taxon>
        <taxon>Clostridia</taxon>
        <taxon>Lachnospirales</taxon>
        <taxon>Vallitaleaceae</taxon>
        <taxon>Vallitalea</taxon>
    </lineage>
</organism>
<dbReference type="KEGG" id="vpy:HZI73_01495"/>
<dbReference type="InterPro" id="IPR027271">
    <property type="entry name" value="Acetolactate_synth/TF_NikR_C"/>
</dbReference>
<reference evidence="1" key="1">
    <citation type="submission" date="2020-07" db="EMBL/GenBank/DDBJ databases">
        <title>Vallitalea pronyensis genome.</title>
        <authorList>
            <person name="Postec A."/>
        </authorList>
    </citation>
    <scope>NUCLEOTIDE SEQUENCE</scope>
    <source>
        <strain evidence="1">FatNI3</strain>
    </source>
</reference>
<dbReference type="Gene3D" id="3.30.70.1150">
    <property type="entry name" value="ACT-like. Chain A, domain 2"/>
    <property type="match status" value="1"/>
</dbReference>
<evidence type="ECO:0000313" key="2">
    <source>
        <dbReference type="Proteomes" id="UP000683246"/>
    </source>
</evidence>
<gene>
    <name evidence="1" type="ORF">HZI73_01495</name>
</gene>